<dbReference type="PANTHER" id="PTHR42110:SF1">
    <property type="entry name" value="L-ASPARAGINASE, PUTATIVE (AFU_ORTHOLOGUE AFUA_3G11890)-RELATED"/>
    <property type="match status" value="1"/>
</dbReference>
<evidence type="ECO:0000313" key="1">
    <source>
        <dbReference type="EMBL" id="MDT0681301.1"/>
    </source>
</evidence>
<dbReference type="InterPro" id="IPR010349">
    <property type="entry name" value="Asparaginase_II"/>
</dbReference>
<keyword evidence="2" id="KW-1185">Reference proteome</keyword>
<accession>A0ABU3DC60</accession>
<dbReference type="Pfam" id="PF06089">
    <property type="entry name" value="Asparaginase_II"/>
    <property type="match status" value="1"/>
</dbReference>
<reference evidence="1 2" key="1">
    <citation type="submission" date="2023-09" db="EMBL/GenBank/DDBJ databases">
        <authorList>
            <person name="Rey-Velasco X."/>
        </authorList>
    </citation>
    <scope>NUCLEOTIDE SEQUENCE [LARGE SCALE GENOMIC DNA]</scope>
    <source>
        <strain evidence="1 2">F158</strain>
    </source>
</reference>
<dbReference type="RefSeq" id="WP_311688881.1">
    <property type="nucleotide sequence ID" value="NZ_JAVRHL010000001.1"/>
</dbReference>
<proteinExistence type="predicted"/>
<dbReference type="EMBL" id="JAVRHL010000001">
    <property type="protein sequence ID" value="MDT0681301.1"/>
    <property type="molecule type" value="Genomic_DNA"/>
</dbReference>
<evidence type="ECO:0000313" key="2">
    <source>
        <dbReference type="Proteomes" id="UP001265259"/>
    </source>
</evidence>
<protein>
    <submittedName>
        <fullName evidence="1">Asparaginase</fullName>
    </submittedName>
</protein>
<gene>
    <name evidence="1" type="ORF">RM543_01290</name>
</gene>
<sequence length="335" mass="35121">MSDGTSENMARVTLTRGPFDESVHEGRVAVWRHEDGLVEAWGDPARTVLPRSSVKMIQALPLIESGAAEAAGLEARHLALACASHQGAPAHTALVREWLGAEGLAEADMRCGAHWPQDRATSNALVRSDGRPDQTHNNCSGKHAGFLTLNRRLGGGTEYVEPDHPVQRAVRAAFEEVTEEDSPGYGIDGCSAPNFAASLEGIARAMAGFAAAADGAGSGARAEAQARLVHAMMAHPLLVAGEGRCCTELMKAAKGRAAVKTGAEGVFVAIIPEKRLGIALKVEDGATRAAEALIAALLVRYGILDAADPAARNRMAPVMTNWRGIETGTTRVSLA</sequence>
<dbReference type="Proteomes" id="UP001265259">
    <property type="component" value="Unassembled WGS sequence"/>
</dbReference>
<organism evidence="1 2">
    <name type="scientific">Tropicimonas omnivorans</name>
    <dbReference type="NCBI Taxonomy" id="3075590"/>
    <lineage>
        <taxon>Bacteria</taxon>
        <taxon>Pseudomonadati</taxon>
        <taxon>Pseudomonadota</taxon>
        <taxon>Alphaproteobacteria</taxon>
        <taxon>Rhodobacterales</taxon>
        <taxon>Roseobacteraceae</taxon>
        <taxon>Tropicimonas</taxon>
    </lineage>
</organism>
<comment type="caution">
    <text evidence="1">The sequence shown here is derived from an EMBL/GenBank/DDBJ whole genome shotgun (WGS) entry which is preliminary data.</text>
</comment>
<name>A0ABU3DC60_9RHOB</name>
<dbReference type="PANTHER" id="PTHR42110">
    <property type="entry name" value="L-ASPARAGINASE, PUTATIVE (AFU_ORTHOLOGUE AFUA_3G11890)-RELATED"/>
    <property type="match status" value="1"/>
</dbReference>